<keyword evidence="4" id="KW-1185">Reference proteome</keyword>
<evidence type="ECO:0000256" key="1">
    <source>
        <dbReference type="SAM" id="MobiDB-lite"/>
    </source>
</evidence>
<proteinExistence type="predicted"/>
<dbReference type="Proteomes" id="UP000609530">
    <property type="component" value="Unassembled WGS sequence"/>
</dbReference>
<reference evidence="3 4" key="1">
    <citation type="journal article" date="2020" name="Microorganisms">
        <title>Reliable Identification of Environmental Pseudomonas Isolates Using the rpoD Gene.</title>
        <authorList>
            <consortium name="The Broad Institute Genome Sequencing Platform"/>
            <person name="Girard L."/>
            <person name="Lood C."/>
            <person name="Rokni-Zadeh H."/>
            <person name="van Noort V."/>
            <person name="Lavigne R."/>
            <person name="De Mot R."/>
        </authorList>
    </citation>
    <scope>NUCLEOTIDE SEQUENCE [LARGE SCALE GENOMIC DNA]</scope>
    <source>
        <strain evidence="3 4">RD9SR1</strain>
    </source>
</reference>
<feature type="chain" id="PRO_5046660950" description="Entry exclusion lipoprotein TrbK" evidence="2">
    <location>
        <begin position="20"/>
        <end position="57"/>
    </location>
</feature>
<protein>
    <recommendedName>
        <fullName evidence="5">Entry exclusion lipoprotein TrbK</fullName>
    </recommendedName>
</protein>
<dbReference type="PROSITE" id="PS51257">
    <property type="entry name" value="PROKAR_LIPOPROTEIN"/>
    <property type="match status" value="1"/>
</dbReference>
<organism evidence="3 4">
    <name type="scientific">Pseudomonas oryzicola</name>
    <dbReference type="NCBI Taxonomy" id="485876"/>
    <lineage>
        <taxon>Bacteria</taxon>
        <taxon>Pseudomonadati</taxon>
        <taxon>Pseudomonadota</taxon>
        <taxon>Gammaproteobacteria</taxon>
        <taxon>Pseudomonadales</taxon>
        <taxon>Pseudomonadaceae</taxon>
        <taxon>Pseudomonas</taxon>
    </lineage>
</organism>
<sequence>MIRAFALAIIALVSAGLLSGCLESETEKRAKIDEQKSKDFWDMGGPTDRSKSKGYTP</sequence>
<dbReference type="RefSeq" id="WP_186675462.1">
    <property type="nucleotide sequence ID" value="NZ_JABWRZ020000001.1"/>
</dbReference>
<keyword evidence="2" id="KW-0732">Signal</keyword>
<accession>A0ABS6QCL8</accession>
<dbReference type="EMBL" id="JABWRZ020000001">
    <property type="protein sequence ID" value="MBV4491939.1"/>
    <property type="molecule type" value="Genomic_DNA"/>
</dbReference>
<name>A0ABS6QCL8_9PSED</name>
<evidence type="ECO:0000256" key="2">
    <source>
        <dbReference type="SAM" id="SignalP"/>
    </source>
</evidence>
<evidence type="ECO:0000313" key="3">
    <source>
        <dbReference type="EMBL" id="MBV4491939.1"/>
    </source>
</evidence>
<feature type="signal peptide" evidence="2">
    <location>
        <begin position="1"/>
        <end position="19"/>
    </location>
</feature>
<feature type="region of interest" description="Disordered" evidence="1">
    <location>
        <begin position="33"/>
        <end position="57"/>
    </location>
</feature>
<comment type="caution">
    <text evidence="3">The sequence shown here is derived from an EMBL/GenBank/DDBJ whole genome shotgun (WGS) entry which is preliminary data.</text>
</comment>
<evidence type="ECO:0008006" key="5">
    <source>
        <dbReference type="Google" id="ProtNLM"/>
    </source>
</evidence>
<evidence type="ECO:0000313" key="4">
    <source>
        <dbReference type="Proteomes" id="UP000609530"/>
    </source>
</evidence>
<gene>
    <name evidence="3" type="ORF">HU760_015190</name>
</gene>